<organism evidence="1 2">
    <name type="scientific">Streptomyces muensis</name>
    <dbReference type="NCBI Taxonomy" id="1077944"/>
    <lineage>
        <taxon>Bacteria</taxon>
        <taxon>Bacillati</taxon>
        <taxon>Actinomycetota</taxon>
        <taxon>Actinomycetes</taxon>
        <taxon>Kitasatosporales</taxon>
        <taxon>Streptomycetaceae</taxon>
        <taxon>Streptomyces</taxon>
    </lineage>
</organism>
<accession>A0A9X1TIP3</accession>
<proteinExistence type="predicted"/>
<dbReference type="Proteomes" id="UP001139384">
    <property type="component" value="Unassembled WGS sequence"/>
</dbReference>
<sequence length="73" mass="8396">MTADVYLVVRCDATIPDEEDPAAPDAQCDSEGHWPVWVANHTELRRLLRTERGWHRPKPGRDICPDCWTAGRR</sequence>
<protein>
    <submittedName>
        <fullName evidence="1">Uncharacterized protein</fullName>
    </submittedName>
</protein>
<comment type="caution">
    <text evidence="1">The sequence shown here is derived from an EMBL/GenBank/DDBJ whole genome shotgun (WGS) entry which is preliminary data.</text>
</comment>
<gene>
    <name evidence="1" type="ORF">L0P92_02555</name>
</gene>
<reference evidence="1" key="1">
    <citation type="submission" date="2022-01" db="EMBL/GenBank/DDBJ databases">
        <title>Draft Genome Sequences of Seven Type Strains of the Genus Streptomyces.</title>
        <authorList>
            <person name="Aziz S."/>
            <person name="Coretto E."/>
            <person name="Chronakova A."/>
            <person name="Sproer C."/>
            <person name="Huber K."/>
            <person name="Nouioui I."/>
            <person name="Gross H."/>
        </authorList>
    </citation>
    <scope>NUCLEOTIDE SEQUENCE</scope>
    <source>
        <strain evidence="1">DSM 103493</strain>
    </source>
</reference>
<keyword evidence="2" id="KW-1185">Reference proteome</keyword>
<dbReference type="AlphaFoldDB" id="A0A9X1TIP3"/>
<evidence type="ECO:0000313" key="1">
    <source>
        <dbReference type="EMBL" id="MCF1592452.1"/>
    </source>
</evidence>
<name>A0A9X1TIP3_STRM4</name>
<dbReference type="EMBL" id="JAKEIP010000005">
    <property type="protein sequence ID" value="MCF1592452.1"/>
    <property type="molecule type" value="Genomic_DNA"/>
</dbReference>
<dbReference type="RefSeq" id="WP_234760757.1">
    <property type="nucleotide sequence ID" value="NZ_JAKEIP010000005.1"/>
</dbReference>
<evidence type="ECO:0000313" key="2">
    <source>
        <dbReference type="Proteomes" id="UP001139384"/>
    </source>
</evidence>